<dbReference type="Gene3D" id="1.10.287.1120">
    <property type="entry name" value="Bipartite methylase S protein"/>
    <property type="match status" value="1"/>
</dbReference>
<dbReference type="Proteomes" id="UP000075398">
    <property type="component" value="Unassembled WGS sequence"/>
</dbReference>
<accession>A0A150ILN7</accession>
<name>A0A150ILN7_9EURY</name>
<keyword evidence="3" id="KW-0238">DNA-binding</keyword>
<dbReference type="GO" id="GO:0003677">
    <property type="term" value="F:DNA binding"/>
    <property type="evidence" value="ECO:0007669"/>
    <property type="project" value="UniProtKB-KW"/>
</dbReference>
<dbReference type="PANTHER" id="PTHR30408">
    <property type="entry name" value="TYPE-1 RESTRICTION ENZYME ECOKI SPECIFICITY PROTEIN"/>
    <property type="match status" value="1"/>
</dbReference>
<gene>
    <name evidence="5" type="ORF">AMQ22_02180</name>
</gene>
<dbReference type="Pfam" id="PF01420">
    <property type="entry name" value="Methylase_S"/>
    <property type="match status" value="2"/>
</dbReference>
<evidence type="ECO:0000259" key="4">
    <source>
        <dbReference type="Pfam" id="PF01420"/>
    </source>
</evidence>
<feature type="domain" description="Type I restriction modification DNA specificity" evidence="4">
    <location>
        <begin position="227"/>
        <end position="410"/>
    </location>
</feature>
<comment type="caution">
    <text evidence="5">The sequence shown here is derived from an EMBL/GenBank/DDBJ whole genome shotgun (WGS) entry which is preliminary data.</text>
</comment>
<comment type="similarity">
    <text evidence="1">Belongs to the type-I restriction system S methylase family.</text>
</comment>
<reference evidence="5 6" key="1">
    <citation type="journal article" date="2016" name="ISME J.">
        <title>Chasing the elusive Euryarchaeota class WSA2: genomes reveal a uniquely fastidious methyl-reducing methanogen.</title>
        <authorList>
            <person name="Nobu M.K."/>
            <person name="Narihiro T."/>
            <person name="Kuroda K."/>
            <person name="Mei R."/>
            <person name="Liu W.T."/>
        </authorList>
    </citation>
    <scope>NUCLEOTIDE SEQUENCE [LARGE SCALE GENOMIC DNA]</scope>
    <source>
        <strain evidence="5">U1lsi0528_Bin055</strain>
    </source>
</reference>
<dbReference type="CDD" id="cd17524">
    <property type="entry name" value="RMtype1_S_EcoUTORF5051P-TRD2-CR2_like"/>
    <property type="match status" value="1"/>
</dbReference>
<keyword evidence="2" id="KW-0680">Restriction system</keyword>
<evidence type="ECO:0000256" key="1">
    <source>
        <dbReference type="ARBA" id="ARBA00010923"/>
    </source>
</evidence>
<dbReference type="CDD" id="cd17515">
    <property type="entry name" value="RMtype1_S_MjaORF132P_Sau1132ORF3780P-TRD1-CR1_like"/>
    <property type="match status" value="1"/>
</dbReference>
<dbReference type="AlphaFoldDB" id="A0A150ILN7"/>
<evidence type="ECO:0000313" key="6">
    <source>
        <dbReference type="Proteomes" id="UP000075398"/>
    </source>
</evidence>
<dbReference type="GO" id="GO:0009307">
    <property type="term" value="P:DNA restriction-modification system"/>
    <property type="evidence" value="ECO:0007669"/>
    <property type="project" value="UniProtKB-KW"/>
</dbReference>
<dbReference type="InterPro" id="IPR052021">
    <property type="entry name" value="Type-I_RS_S_subunit"/>
</dbReference>
<sequence length="436" mass="49741">MEEQKNTEIATGYKMTELGPLPQEWEVVRLGDLMKITSGGTPSRKIKEYYNGNNLWVKSGELEDNIILDTEEKITDDAIKNSSAKIFPKDTVLIAMYGATVGKTAILKKEATTNQAICAILPNFEIFVPEFIRYYFVVARVELLKQRYGGAQPNISQTIIKNTLVPKPPLPEQRKIAAILSTVQKAIETENKLIERTRELKKAMMHKLFTEGTRGEKQKMTEIGPIPESWEVMRLGDSNMLTSTQYGLSLKGSEEGKYPILRMNNLTNGYITPSDLQFVIIDETTFYKFRLDKGDILFNRTNSLELVGKASIFNLDSEFVFASYLIRLKTNPNLLNPYFLNFYINWEITQSRLKGLASRGVSQANISATRLKSFQIPKPSIFEQQAIADILSNIDQKIEHHTTKKQKLEELFRTLLHELMTAKIRVNEVELKEVIK</sequence>
<organism evidence="5 6">
    <name type="scientific">Candidatus Methanofastidiosum methylothiophilum</name>
    <dbReference type="NCBI Taxonomy" id="1705564"/>
    <lineage>
        <taxon>Archaea</taxon>
        <taxon>Methanobacteriati</taxon>
        <taxon>Methanobacteriota</taxon>
        <taxon>Stenosarchaea group</taxon>
        <taxon>Candidatus Methanofastidiosia</taxon>
        <taxon>Candidatus Methanofastidiosales</taxon>
        <taxon>Candidatus Methanofastidiosaceae</taxon>
        <taxon>Candidatus Methanofastidiosum</taxon>
    </lineage>
</organism>
<evidence type="ECO:0000256" key="2">
    <source>
        <dbReference type="ARBA" id="ARBA00022747"/>
    </source>
</evidence>
<dbReference type="InterPro" id="IPR000055">
    <property type="entry name" value="Restrct_endonuc_typeI_TRD"/>
</dbReference>
<dbReference type="Gene3D" id="3.90.220.20">
    <property type="entry name" value="DNA methylase specificity domains"/>
    <property type="match status" value="2"/>
</dbReference>
<feature type="domain" description="Type I restriction modification DNA specificity" evidence="4">
    <location>
        <begin position="22"/>
        <end position="195"/>
    </location>
</feature>
<proteinExistence type="inferred from homology"/>
<dbReference type="EMBL" id="LNGC01000222">
    <property type="protein sequence ID" value="KYC45933.1"/>
    <property type="molecule type" value="Genomic_DNA"/>
</dbReference>
<dbReference type="PANTHER" id="PTHR30408:SF12">
    <property type="entry name" value="TYPE I RESTRICTION ENZYME MJAVIII SPECIFICITY SUBUNIT"/>
    <property type="match status" value="1"/>
</dbReference>
<dbReference type="InterPro" id="IPR044946">
    <property type="entry name" value="Restrct_endonuc_typeI_TRD_sf"/>
</dbReference>
<protein>
    <submittedName>
        <fullName evidence="5">Type-1 restriction enzyme MjaXIP specificity protein</fullName>
    </submittedName>
</protein>
<dbReference type="PATRIC" id="fig|1705409.3.peg.2356"/>
<dbReference type="SUPFAM" id="SSF116734">
    <property type="entry name" value="DNA methylase specificity domain"/>
    <property type="match status" value="2"/>
</dbReference>
<evidence type="ECO:0000256" key="3">
    <source>
        <dbReference type="ARBA" id="ARBA00023125"/>
    </source>
</evidence>
<evidence type="ECO:0000313" key="5">
    <source>
        <dbReference type="EMBL" id="KYC45933.1"/>
    </source>
</evidence>